<comment type="caution">
    <text evidence="1">The sequence shown here is derived from an EMBL/GenBank/DDBJ whole genome shotgun (WGS) entry which is preliminary data.</text>
</comment>
<sequence length="184" mass="21591">MTVTEEGFIPCGITFRNTGGPQNNQVVIKILYMYILIDYFIENAIFMKELISYLKILLLLFLKLPYFYKKSSKQDQYSDIQNTVTTYLGRPWKQYSRTVFMKTFFDNLTETTGWRPWKGKFALNTLYHGEYLNNGDDSSTINRVKWPGYHVIASADKIFNFTIRNFFNGDSWLPDTNIPYDSGL</sequence>
<gene>
    <name evidence="1" type="ORF">M9H77_33457</name>
</gene>
<proteinExistence type="predicted"/>
<dbReference type="EMBL" id="CM044708">
    <property type="protein sequence ID" value="KAI5647452.1"/>
    <property type="molecule type" value="Genomic_DNA"/>
</dbReference>
<reference evidence="2" key="1">
    <citation type="journal article" date="2023" name="Nat. Plants">
        <title>Single-cell RNA sequencing provides a high-resolution roadmap for understanding the multicellular compartmentation of specialized metabolism.</title>
        <authorList>
            <person name="Sun S."/>
            <person name="Shen X."/>
            <person name="Li Y."/>
            <person name="Li Y."/>
            <person name="Wang S."/>
            <person name="Li R."/>
            <person name="Zhang H."/>
            <person name="Shen G."/>
            <person name="Guo B."/>
            <person name="Wei J."/>
            <person name="Xu J."/>
            <person name="St-Pierre B."/>
            <person name="Chen S."/>
            <person name="Sun C."/>
        </authorList>
    </citation>
    <scope>NUCLEOTIDE SEQUENCE [LARGE SCALE GENOMIC DNA]</scope>
</reference>
<organism evidence="1 2">
    <name type="scientific">Catharanthus roseus</name>
    <name type="common">Madagascar periwinkle</name>
    <name type="synonym">Vinca rosea</name>
    <dbReference type="NCBI Taxonomy" id="4058"/>
    <lineage>
        <taxon>Eukaryota</taxon>
        <taxon>Viridiplantae</taxon>
        <taxon>Streptophyta</taxon>
        <taxon>Embryophyta</taxon>
        <taxon>Tracheophyta</taxon>
        <taxon>Spermatophyta</taxon>
        <taxon>Magnoliopsida</taxon>
        <taxon>eudicotyledons</taxon>
        <taxon>Gunneridae</taxon>
        <taxon>Pentapetalae</taxon>
        <taxon>asterids</taxon>
        <taxon>lamiids</taxon>
        <taxon>Gentianales</taxon>
        <taxon>Apocynaceae</taxon>
        <taxon>Rauvolfioideae</taxon>
        <taxon>Vinceae</taxon>
        <taxon>Catharanthinae</taxon>
        <taxon>Catharanthus</taxon>
    </lineage>
</organism>
<name>A0ACB9ZIK9_CATRO</name>
<protein>
    <submittedName>
        <fullName evidence="1">Uncharacterized protein</fullName>
    </submittedName>
</protein>
<accession>A0ACB9ZIK9</accession>
<evidence type="ECO:0000313" key="2">
    <source>
        <dbReference type="Proteomes" id="UP001060085"/>
    </source>
</evidence>
<dbReference type="Proteomes" id="UP001060085">
    <property type="component" value="Linkage Group LG08"/>
</dbReference>
<keyword evidence="2" id="KW-1185">Reference proteome</keyword>
<evidence type="ECO:0000313" key="1">
    <source>
        <dbReference type="EMBL" id="KAI5647452.1"/>
    </source>
</evidence>